<dbReference type="OrthoDB" id="10256198at2759"/>
<keyword evidence="8" id="KW-1185">Reference proteome</keyword>
<protein>
    <recommendedName>
        <fullName evidence="2">pyruvate dehydrogenase (acetyl-transferring)</fullName>
        <ecNumber evidence="2">1.2.4.1</ecNumber>
    </recommendedName>
</protein>
<dbReference type="InterPro" id="IPR001017">
    <property type="entry name" value="DH_E1"/>
</dbReference>
<keyword evidence="3" id="KW-0809">Transit peptide</keyword>
<evidence type="ECO:0000256" key="1">
    <source>
        <dbReference type="ARBA" id="ARBA00001964"/>
    </source>
</evidence>
<accession>A0A7J7IY50</accession>
<evidence type="ECO:0000256" key="3">
    <source>
        <dbReference type="ARBA" id="ARBA00022946"/>
    </source>
</evidence>
<keyword evidence="5" id="KW-0786">Thiamine pyrophosphate</keyword>
<dbReference type="EMBL" id="VXIV02003306">
    <property type="protein sequence ID" value="KAF6018477.1"/>
    <property type="molecule type" value="Genomic_DNA"/>
</dbReference>
<dbReference type="Proteomes" id="UP000593567">
    <property type="component" value="Unassembled WGS sequence"/>
</dbReference>
<sequence length="390" mass="43613">MLKQICQRFTRQICAVPKGSTYSTLSQIEIEFEPFRLHGIENGPENRAILTRDEALKYYRQMVAVRKMETEASNMYKSKEIRGFCHLYSGQSVGSLLTGSLLCRDGGDTKEIRRCHHGVQSSWLDVHSWSFHGAILAELTGKRSGCAKGKGGSMHMYGEGFYGGNGIVGAQVPLGAGIALAMKYQGTDNICLSLYGDGAANQGQVFESYNMAKLWDLPVIFICENNKYGMGTAVERAAASTEFYSRGDFIPGLWVDGMDVLAVRQATEWAAAWCRSGKGPLVMEVETYRYHGHSMSDPGTSYRTRDEVAEVRKLRDPINQFKSKILETNLVTAEDLQKLDKEVKEEVKEAIRIAKEDIELPLEEMFNDIYSKPDPDYKVRTSDASFHSSQ</sequence>
<dbReference type="PANTHER" id="PTHR11516">
    <property type="entry name" value="PYRUVATE DEHYDROGENASE E1 COMPONENT, ALPHA SUBUNIT BACTERIAL AND ORGANELLAR"/>
    <property type="match status" value="1"/>
</dbReference>
<reference evidence="7" key="1">
    <citation type="submission" date="2020-06" db="EMBL/GenBank/DDBJ databases">
        <title>Draft genome of Bugula neritina, a colonial animal packing powerful symbionts and potential medicines.</title>
        <authorList>
            <person name="Rayko M."/>
        </authorList>
    </citation>
    <scope>NUCLEOTIDE SEQUENCE [LARGE SCALE GENOMIC DNA]</scope>
    <source>
        <strain evidence="7">Kwan_BN1</strain>
    </source>
</reference>
<evidence type="ECO:0000256" key="4">
    <source>
        <dbReference type="ARBA" id="ARBA00023002"/>
    </source>
</evidence>
<dbReference type="CDD" id="cd02000">
    <property type="entry name" value="TPP_E1_PDC_ADC_BCADC"/>
    <property type="match status" value="1"/>
</dbReference>
<comment type="cofactor">
    <cofactor evidence="1">
        <name>thiamine diphosphate</name>
        <dbReference type="ChEBI" id="CHEBI:58937"/>
    </cofactor>
</comment>
<keyword evidence="4" id="KW-0560">Oxidoreductase</keyword>
<evidence type="ECO:0000256" key="2">
    <source>
        <dbReference type="ARBA" id="ARBA00012281"/>
    </source>
</evidence>
<organism evidence="7 8">
    <name type="scientific">Bugula neritina</name>
    <name type="common">Brown bryozoan</name>
    <name type="synonym">Sertularia neritina</name>
    <dbReference type="NCBI Taxonomy" id="10212"/>
    <lineage>
        <taxon>Eukaryota</taxon>
        <taxon>Metazoa</taxon>
        <taxon>Spiralia</taxon>
        <taxon>Lophotrochozoa</taxon>
        <taxon>Bryozoa</taxon>
        <taxon>Gymnolaemata</taxon>
        <taxon>Cheilostomatida</taxon>
        <taxon>Flustrina</taxon>
        <taxon>Buguloidea</taxon>
        <taxon>Bugulidae</taxon>
        <taxon>Bugula</taxon>
    </lineage>
</organism>
<proteinExistence type="predicted"/>
<evidence type="ECO:0000313" key="7">
    <source>
        <dbReference type="EMBL" id="KAF6018477.1"/>
    </source>
</evidence>
<feature type="domain" description="Dehydrogenase E1 component" evidence="6">
    <location>
        <begin position="60"/>
        <end position="360"/>
    </location>
</feature>
<dbReference type="FunFam" id="3.40.50.970:FF:000013">
    <property type="entry name" value="Pyruvate dehydrogenase E1 component subunit alpha"/>
    <property type="match status" value="1"/>
</dbReference>
<evidence type="ECO:0000256" key="5">
    <source>
        <dbReference type="ARBA" id="ARBA00023052"/>
    </source>
</evidence>
<dbReference type="EC" id="1.2.4.1" evidence="2"/>
<dbReference type="InterPro" id="IPR029061">
    <property type="entry name" value="THDP-binding"/>
</dbReference>
<comment type="caution">
    <text evidence="7">The sequence shown here is derived from an EMBL/GenBank/DDBJ whole genome shotgun (WGS) entry which is preliminary data.</text>
</comment>
<dbReference type="GO" id="GO:0006086">
    <property type="term" value="P:pyruvate decarboxylation to acetyl-CoA"/>
    <property type="evidence" value="ECO:0007669"/>
    <property type="project" value="TreeGrafter"/>
</dbReference>
<dbReference type="Gene3D" id="3.40.50.970">
    <property type="match status" value="1"/>
</dbReference>
<dbReference type="Pfam" id="PF00676">
    <property type="entry name" value="E1_dh"/>
    <property type="match status" value="1"/>
</dbReference>
<gene>
    <name evidence="7" type="ORF">EB796_023212</name>
</gene>
<dbReference type="InterPro" id="IPR050642">
    <property type="entry name" value="PDH_E1_Alpha_Subunit"/>
</dbReference>
<dbReference type="SUPFAM" id="SSF52518">
    <property type="entry name" value="Thiamin diphosphate-binding fold (THDP-binding)"/>
    <property type="match status" value="1"/>
</dbReference>
<evidence type="ECO:0000313" key="8">
    <source>
        <dbReference type="Proteomes" id="UP000593567"/>
    </source>
</evidence>
<dbReference type="PANTHER" id="PTHR11516:SF60">
    <property type="entry name" value="PYRUVATE DEHYDROGENASE E1 COMPONENT SUBUNIT ALPHA"/>
    <property type="match status" value="1"/>
</dbReference>
<dbReference type="GO" id="GO:0004739">
    <property type="term" value="F:pyruvate dehydrogenase (acetyl-transferring) activity"/>
    <property type="evidence" value="ECO:0007669"/>
    <property type="project" value="UniProtKB-EC"/>
</dbReference>
<evidence type="ECO:0000259" key="6">
    <source>
        <dbReference type="Pfam" id="PF00676"/>
    </source>
</evidence>
<dbReference type="AlphaFoldDB" id="A0A7J7IY50"/>
<name>A0A7J7IY50_BUGNE</name>